<feature type="compositionally biased region" description="Low complexity" evidence="1">
    <location>
        <begin position="159"/>
        <end position="170"/>
    </location>
</feature>
<proteinExistence type="predicted"/>
<sequence length="270" mass="31091">MNAYGLKPSLEELEATLFVRPLLAQRREELDKEVSYFERFLKNETSGDIRQCLAISYSDYWHRVKKVVALICTHYTTFHGLDRFKKSSFVDEINLARLIDAIASQHDIRAIIQERENLKSYIRWLIMNHTRGNHALSNKMARTADQQRRSLEMEAAPKTPSTPSTPSRSRPTSRRQSAYSPIDGTFSGYASPRQSRRNSAYIPDNGESFAMYGNGEQYHYQHHQYQYPEDGPYMASGSSRSSFDGAMSPRRQSIKITDILNLNSEGLQEY</sequence>
<dbReference type="HOGENOM" id="CLU_1030692_0_0_1"/>
<dbReference type="OrthoDB" id="5297689at2759"/>
<dbReference type="EMBL" id="KI966440">
    <property type="protein sequence ID" value="EWC44531.1"/>
    <property type="molecule type" value="Genomic_DNA"/>
</dbReference>
<feature type="region of interest" description="Disordered" evidence="1">
    <location>
        <begin position="136"/>
        <end position="202"/>
    </location>
</feature>
<organism evidence="2 3">
    <name type="scientific">Drechslerella stenobrocha 248</name>
    <dbReference type="NCBI Taxonomy" id="1043628"/>
    <lineage>
        <taxon>Eukaryota</taxon>
        <taxon>Fungi</taxon>
        <taxon>Dikarya</taxon>
        <taxon>Ascomycota</taxon>
        <taxon>Pezizomycotina</taxon>
        <taxon>Orbiliomycetes</taxon>
        <taxon>Orbiliales</taxon>
        <taxon>Orbiliaceae</taxon>
        <taxon>Drechslerella</taxon>
    </lineage>
</organism>
<evidence type="ECO:0000313" key="3">
    <source>
        <dbReference type="Proteomes" id="UP000024837"/>
    </source>
</evidence>
<gene>
    <name evidence="2" type="ORF">DRE_06703</name>
</gene>
<evidence type="ECO:0000256" key="1">
    <source>
        <dbReference type="SAM" id="MobiDB-lite"/>
    </source>
</evidence>
<keyword evidence="3" id="KW-1185">Reference proteome</keyword>
<evidence type="ECO:0000313" key="2">
    <source>
        <dbReference type="EMBL" id="EWC44531.1"/>
    </source>
</evidence>
<dbReference type="Proteomes" id="UP000024837">
    <property type="component" value="Unassembled WGS sequence"/>
</dbReference>
<accession>W7HKL5</accession>
<name>W7HKL5_9PEZI</name>
<dbReference type="AlphaFoldDB" id="W7HKL5"/>
<reference evidence="2 3" key="1">
    <citation type="submission" date="2013-05" db="EMBL/GenBank/DDBJ databases">
        <title>Drechslerella stenobrocha genome reveals carnivorous origination and mechanical trapping mechanism of predatory fungi.</title>
        <authorList>
            <person name="Liu X."/>
            <person name="Zhang W."/>
            <person name="Liu K."/>
        </authorList>
    </citation>
    <scope>NUCLEOTIDE SEQUENCE [LARGE SCALE GENOMIC DNA]</scope>
    <source>
        <strain evidence="2 3">248</strain>
    </source>
</reference>
<protein>
    <submittedName>
        <fullName evidence="2">Uncharacterized protein</fullName>
    </submittedName>
</protein>